<accession>A0ABU2CE79</accession>
<proteinExistence type="inferred from homology"/>
<dbReference type="PROSITE" id="PS51318">
    <property type="entry name" value="TAT"/>
    <property type="match status" value="1"/>
</dbReference>
<evidence type="ECO:0000256" key="1">
    <source>
        <dbReference type="ARBA" id="ARBA00006987"/>
    </source>
</evidence>
<dbReference type="SUPFAM" id="SSF53850">
    <property type="entry name" value="Periplasmic binding protein-like II"/>
    <property type="match status" value="1"/>
</dbReference>
<evidence type="ECO:0000313" key="4">
    <source>
        <dbReference type="Proteomes" id="UP001180487"/>
    </source>
</evidence>
<dbReference type="Gene3D" id="3.40.190.150">
    <property type="entry name" value="Bordetella uptake gene, domain 1"/>
    <property type="match status" value="1"/>
</dbReference>
<evidence type="ECO:0000313" key="3">
    <source>
        <dbReference type="EMBL" id="MDR7379651.1"/>
    </source>
</evidence>
<dbReference type="CDD" id="cd07012">
    <property type="entry name" value="PBP2_Bug_TTT"/>
    <property type="match status" value="1"/>
</dbReference>
<feature type="chain" id="PRO_5045095894" evidence="2">
    <location>
        <begin position="30"/>
        <end position="340"/>
    </location>
</feature>
<dbReference type="Gene3D" id="3.40.190.10">
    <property type="entry name" value="Periplasmic binding protein-like II"/>
    <property type="match status" value="1"/>
</dbReference>
<name>A0ABU2CE79_9BURK</name>
<keyword evidence="2" id="KW-0732">Signal</keyword>
<dbReference type="RefSeq" id="WP_116606849.1">
    <property type="nucleotide sequence ID" value="NZ_JAVDXT010000005.1"/>
</dbReference>
<comment type="similarity">
    <text evidence="1">Belongs to the UPF0065 (bug) family.</text>
</comment>
<reference evidence="3 4" key="1">
    <citation type="submission" date="2023-07" db="EMBL/GenBank/DDBJ databases">
        <title>Sorghum-associated microbial communities from plants grown in Nebraska, USA.</title>
        <authorList>
            <person name="Schachtman D."/>
        </authorList>
    </citation>
    <scope>NUCLEOTIDE SEQUENCE [LARGE SCALE GENOMIC DNA]</scope>
    <source>
        <strain evidence="3 4">BE313</strain>
    </source>
</reference>
<dbReference type="InterPro" id="IPR005064">
    <property type="entry name" value="BUG"/>
</dbReference>
<organism evidence="3 4">
    <name type="scientific">Rhodoferax ferrireducens</name>
    <dbReference type="NCBI Taxonomy" id="192843"/>
    <lineage>
        <taxon>Bacteria</taxon>
        <taxon>Pseudomonadati</taxon>
        <taxon>Pseudomonadota</taxon>
        <taxon>Betaproteobacteria</taxon>
        <taxon>Burkholderiales</taxon>
        <taxon>Comamonadaceae</taxon>
        <taxon>Rhodoferax</taxon>
    </lineage>
</organism>
<dbReference type="PANTHER" id="PTHR42928">
    <property type="entry name" value="TRICARBOXYLATE-BINDING PROTEIN"/>
    <property type="match status" value="1"/>
</dbReference>
<dbReference type="EMBL" id="JAVDXT010000005">
    <property type="protein sequence ID" value="MDR7379651.1"/>
    <property type="molecule type" value="Genomic_DNA"/>
</dbReference>
<dbReference type="Pfam" id="PF03401">
    <property type="entry name" value="TctC"/>
    <property type="match status" value="1"/>
</dbReference>
<gene>
    <name evidence="3" type="ORF">J2X19_004347</name>
</gene>
<feature type="signal peptide" evidence="2">
    <location>
        <begin position="1"/>
        <end position="29"/>
    </location>
</feature>
<dbReference type="InterPro" id="IPR042100">
    <property type="entry name" value="Bug_dom1"/>
</dbReference>
<dbReference type="Proteomes" id="UP001180487">
    <property type="component" value="Unassembled WGS sequence"/>
</dbReference>
<dbReference type="InterPro" id="IPR006311">
    <property type="entry name" value="TAT_signal"/>
</dbReference>
<protein>
    <submittedName>
        <fullName evidence="3">Tricarboxylic transport membrane protein</fullName>
    </submittedName>
</protein>
<dbReference type="PIRSF" id="PIRSF017082">
    <property type="entry name" value="YflP"/>
    <property type="match status" value="1"/>
</dbReference>
<comment type="caution">
    <text evidence="3">The sequence shown here is derived from an EMBL/GenBank/DDBJ whole genome shotgun (WGS) entry which is preliminary data.</text>
</comment>
<evidence type="ECO:0000256" key="2">
    <source>
        <dbReference type="SAM" id="SignalP"/>
    </source>
</evidence>
<dbReference type="PANTHER" id="PTHR42928:SF3">
    <property type="entry name" value="UPF0065 PROTEIN YFLP"/>
    <property type="match status" value="1"/>
</dbReference>
<sequence length="340" mass="35470">MKHIGLNRRGVLSQSLGLALAGLAPALYAQTAAPVRKAGDKDAVKPLAPRLRIVIPANEGGGWDQTGRAIGASLVAAGACEQVDYENIGGKGGTIGLAAFVQRYSQDPNTMMMGGTVMVGAVALQRPAVTLAQVQPLARLTGDYLVLVVKADSPIRSVTDLVAMVKADPKQVPFTGGSSGGIDHIFAGLFARAAGAPVADLVYLPFTSGVQSAEAVLTGKAVAGVSGYSEFADLLASGKLRAIGVSARKPMFGIPAIRDQKVDAVMSNWRGLFVGSGVAPARVSELLAGVKNATNHASWQKSLKQNRWESSWLDGTDLRSFMEIDQTTATAIIYMLKLKA</sequence>
<keyword evidence="4" id="KW-1185">Reference proteome</keyword>